<sequence>MAQNVLITGAAGYIGGSVLADLLAHANDSFKDTAFFAAVRSQEQVETISKLGVNAVQVDLDNKAAVEEVVLRNEINIVIHTAGSMYPAMTTNLIAALGQRQRASGNKIYFIHSSVATMFTEEGGWSSGEVRDTDPLLSKEREIGTDNPVRHTNILLADEGKAQNVATLNVVVPVVYGRGTGECRKLSVNIPALVRTSIKLKTVYKFDVDGSPAAVHVSDLASLYLLLLEKILRQEPVPSGENGYYFALAHRSPWWKVMDGLAKGLYSRGLVNDPEVQVWPSYDEAADTMGFPRLYMRAIGTSSGNLIPENALKLGWKPKWDEQRFLDSLDDEIEAVQQLDTVKMSLFDSLK</sequence>
<dbReference type="InterPro" id="IPR001509">
    <property type="entry name" value="Epimerase_deHydtase"/>
</dbReference>
<dbReference type="EMBL" id="JAPEUR010000008">
    <property type="protein sequence ID" value="KAJ4328640.1"/>
    <property type="molecule type" value="Genomic_DNA"/>
</dbReference>
<dbReference type="GO" id="GO:0005737">
    <property type="term" value="C:cytoplasm"/>
    <property type="evidence" value="ECO:0007669"/>
    <property type="project" value="TreeGrafter"/>
</dbReference>
<dbReference type="Proteomes" id="UP001140502">
    <property type="component" value="Unassembled WGS sequence"/>
</dbReference>
<dbReference type="GO" id="GO:0004029">
    <property type="term" value="F:aldehyde dehydrogenase (NAD+) activity"/>
    <property type="evidence" value="ECO:0007669"/>
    <property type="project" value="TreeGrafter"/>
</dbReference>
<evidence type="ECO:0000313" key="2">
    <source>
        <dbReference type="EMBL" id="KAJ4328640.1"/>
    </source>
</evidence>
<dbReference type="InterPro" id="IPR051783">
    <property type="entry name" value="NAD(P)-dependent_oxidoreduct"/>
</dbReference>
<accession>A0A9W9BTU2</accession>
<dbReference type="InterPro" id="IPR036291">
    <property type="entry name" value="NAD(P)-bd_dom_sf"/>
</dbReference>
<proteinExistence type="predicted"/>
<gene>
    <name evidence="2" type="ORF">N0V84_000829</name>
</gene>
<feature type="domain" description="NAD-dependent epimerase/dehydratase" evidence="1">
    <location>
        <begin position="5"/>
        <end position="230"/>
    </location>
</feature>
<dbReference type="AlphaFoldDB" id="A0A9W9BTU2"/>
<protein>
    <recommendedName>
        <fullName evidence="1">NAD-dependent epimerase/dehydratase domain-containing protein</fullName>
    </recommendedName>
</protein>
<reference evidence="2" key="1">
    <citation type="submission" date="2022-10" db="EMBL/GenBank/DDBJ databases">
        <title>Tapping the CABI collections for fungal endophytes: first genome assemblies for Collariella, Neodidymelliopsis, Ascochyta clinopodiicola, Didymella pomorum, Didymosphaeria variabile, Neocosmospora piperis and Neocucurbitaria cava.</title>
        <authorList>
            <person name="Hill R."/>
        </authorList>
    </citation>
    <scope>NUCLEOTIDE SEQUENCE</scope>
    <source>
        <strain evidence="2">IMI 366586</strain>
    </source>
</reference>
<dbReference type="OrthoDB" id="10262413at2759"/>
<evidence type="ECO:0000313" key="3">
    <source>
        <dbReference type="Proteomes" id="UP001140502"/>
    </source>
</evidence>
<dbReference type="Pfam" id="PF01370">
    <property type="entry name" value="Epimerase"/>
    <property type="match status" value="1"/>
</dbReference>
<dbReference type="PANTHER" id="PTHR48079">
    <property type="entry name" value="PROTEIN YEEZ"/>
    <property type="match status" value="1"/>
</dbReference>
<organism evidence="2 3">
    <name type="scientific">Fusarium piperis</name>
    <dbReference type="NCBI Taxonomy" id="1435070"/>
    <lineage>
        <taxon>Eukaryota</taxon>
        <taxon>Fungi</taxon>
        <taxon>Dikarya</taxon>
        <taxon>Ascomycota</taxon>
        <taxon>Pezizomycotina</taxon>
        <taxon>Sordariomycetes</taxon>
        <taxon>Hypocreomycetidae</taxon>
        <taxon>Hypocreales</taxon>
        <taxon>Nectriaceae</taxon>
        <taxon>Fusarium</taxon>
        <taxon>Fusarium solani species complex</taxon>
    </lineage>
</organism>
<keyword evidence="3" id="KW-1185">Reference proteome</keyword>
<dbReference type="PANTHER" id="PTHR48079:SF6">
    <property type="entry name" value="NAD(P)-BINDING DOMAIN-CONTAINING PROTEIN-RELATED"/>
    <property type="match status" value="1"/>
</dbReference>
<dbReference type="Gene3D" id="3.40.50.720">
    <property type="entry name" value="NAD(P)-binding Rossmann-like Domain"/>
    <property type="match status" value="1"/>
</dbReference>
<name>A0A9W9BTU2_9HYPO</name>
<comment type="caution">
    <text evidence="2">The sequence shown here is derived from an EMBL/GenBank/DDBJ whole genome shotgun (WGS) entry which is preliminary data.</text>
</comment>
<evidence type="ECO:0000259" key="1">
    <source>
        <dbReference type="Pfam" id="PF01370"/>
    </source>
</evidence>
<dbReference type="SUPFAM" id="SSF51735">
    <property type="entry name" value="NAD(P)-binding Rossmann-fold domains"/>
    <property type="match status" value="1"/>
</dbReference>